<dbReference type="InterPro" id="IPR015946">
    <property type="entry name" value="KH_dom-like_a/b"/>
</dbReference>
<dbReference type="PANTHER" id="PTHR35368">
    <property type="entry name" value="HYDROPEROXIDE REDUCTASE"/>
    <property type="match status" value="1"/>
</dbReference>
<evidence type="ECO:0000313" key="2">
    <source>
        <dbReference type="Proteomes" id="UP000215127"/>
    </source>
</evidence>
<protein>
    <submittedName>
        <fullName evidence="1">Uncharacterized protein</fullName>
    </submittedName>
</protein>
<gene>
    <name evidence="1" type="ORF">ZT3D7_G9567</name>
</gene>
<name>A0A1X7S416_ZYMT9</name>
<dbReference type="SUPFAM" id="SSF52540">
    <property type="entry name" value="P-loop containing nucleoside triphosphate hydrolases"/>
    <property type="match status" value="1"/>
</dbReference>
<dbReference type="InterPro" id="IPR036102">
    <property type="entry name" value="OsmC/Ohrsf"/>
</dbReference>
<dbReference type="Pfam" id="PF02566">
    <property type="entry name" value="OsmC"/>
    <property type="match status" value="1"/>
</dbReference>
<dbReference type="Gene3D" id="3.40.50.300">
    <property type="entry name" value="P-loop containing nucleotide triphosphate hydrolases"/>
    <property type="match status" value="1"/>
</dbReference>
<organism evidence="1 2">
    <name type="scientific">Zymoseptoria tritici (strain ST99CH_3D7)</name>
    <dbReference type="NCBI Taxonomy" id="1276538"/>
    <lineage>
        <taxon>Eukaryota</taxon>
        <taxon>Fungi</taxon>
        <taxon>Dikarya</taxon>
        <taxon>Ascomycota</taxon>
        <taxon>Pezizomycotina</taxon>
        <taxon>Dothideomycetes</taxon>
        <taxon>Dothideomycetidae</taxon>
        <taxon>Mycosphaerellales</taxon>
        <taxon>Mycosphaerellaceae</taxon>
        <taxon>Zymoseptoria</taxon>
    </lineage>
</organism>
<dbReference type="SUPFAM" id="SSF82784">
    <property type="entry name" value="OsmC-like"/>
    <property type="match status" value="1"/>
</dbReference>
<dbReference type="InterPro" id="IPR003718">
    <property type="entry name" value="OsmC/Ohr_fam"/>
</dbReference>
<dbReference type="InterPro" id="IPR027417">
    <property type="entry name" value="P-loop_NTPase"/>
</dbReference>
<dbReference type="AlphaFoldDB" id="A0A1X7S416"/>
<dbReference type="STRING" id="1276538.A0A1X7S416"/>
<accession>A0A1X7S416</accession>
<keyword evidence="2" id="KW-1185">Reference proteome</keyword>
<dbReference type="InterPro" id="IPR052924">
    <property type="entry name" value="OsmC/Ohr_hydroprdx_reductase"/>
</dbReference>
<reference evidence="1 2" key="1">
    <citation type="submission" date="2016-06" db="EMBL/GenBank/DDBJ databases">
        <authorList>
            <person name="Kjaerup R.B."/>
            <person name="Dalgaard T.S."/>
            <person name="Juul-Madsen H.R."/>
        </authorList>
    </citation>
    <scope>NUCLEOTIDE SEQUENCE [LARGE SCALE GENOMIC DNA]</scope>
</reference>
<dbReference type="EMBL" id="LT853701">
    <property type="protein sequence ID" value="SMQ54412.1"/>
    <property type="molecule type" value="Genomic_DNA"/>
</dbReference>
<dbReference type="PANTHER" id="PTHR35368:SF1">
    <property type="entry name" value="HYDROPEROXIDE REDUCTASE"/>
    <property type="match status" value="1"/>
</dbReference>
<dbReference type="Gene3D" id="3.30.300.20">
    <property type="match status" value="1"/>
</dbReference>
<sequence length="677" mass="73938">MFAIRSSRGFVGFATGPRLTKAVTRGFATTLARKSTIPFEIRGTGDGVAQEVSVKNSSHKLTTDAYPAFGGKDAAPSPLHFNLTSLSSCTQVTGSLVAKDLGINLGKWDVEVAGHLDPSVLTQGVEGNANWKAISLKVRVDAEASKVDFEKFASETERRCPVTQLLSACKTLDHVLNGSELLRGHEAPWAYLLHMQANTTHNLHDTVIEQVPAAVGRVMDEVLGQGRDKMCRYDCATPADVQKVMANIARATVVNQHPVPSIWPFVEHMNVYMMNEFLATGLTLVDTPGLGDENLWVQLTTDTAMTNAGMMVLVHDHARPNGQAVLDQAIPQCVNRGKISTTIMVLTKMDEITVPPEDDRTALSVAQLNRLQTVEQAVADCQRLFTEATRAPVLLSEDDDASAAGLRAARATKGAALKSLSQARRERTACAINIFIDKHRNFTVRKESMRPKLRDQLDDEPELSVSFFQDLFNAHAAQPMLASGASYTTGMIDVIDKFPGRFKAQTIMTLLKKDGVFKPKVFSDDAFQWWDTLLACYGTAGFKKYEEAFETHFEDVCSSMSELGVTNGFDPTKFNAVVGLRAQQLDAEIRAIWNTFIGTTDALDDNLMGYRAPNLLQLAHQPAYADASKIIGQRKGKPVKAGFTASTGKNVTKPNRTYNVTVLSKDGVVSINGPKLK</sequence>
<proteinExistence type="predicted"/>
<dbReference type="Proteomes" id="UP000215127">
    <property type="component" value="Chromosome 10"/>
</dbReference>
<evidence type="ECO:0000313" key="1">
    <source>
        <dbReference type="EMBL" id="SMQ54412.1"/>
    </source>
</evidence>